<dbReference type="SUPFAM" id="SSF56925">
    <property type="entry name" value="OMPA-like"/>
    <property type="match status" value="1"/>
</dbReference>
<comment type="similarity">
    <text evidence="4">Belongs to the Omp25/RopB family.</text>
</comment>
<evidence type="ECO:0000313" key="7">
    <source>
        <dbReference type="EMBL" id="MDT8758726.1"/>
    </source>
</evidence>
<dbReference type="PANTHER" id="PTHR34001:SF3">
    <property type="entry name" value="BLL7405 PROTEIN"/>
    <property type="match status" value="1"/>
</dbReference>
<evidence type="ECO:0000256" key="5">
    <source>
        <dbReference type="SAM" id="SignalP"/>
    </source>
</evidence>
<keyword evidence="2 5" id="KW-0732">Signal</keyword>
<sequence length="196" mass="20629">MTRFHILLLATPMFAGTPAFAQDATAFTGPRAEASIGLDQLRFDLATLGGDGKAKQSDLGYGIAIGYDAAITPSLIAGIEGGVNLSDVRYTNGDATDGSELRKRRELTLAGRIGTPITPSALLYGKVGYANLQLREDQTVAGVTTSAKNDLDGVLLGAGVEVKLTPSAYWKSEYRYTDYASGVTSNKVTTGVGIRF</sequence>
<feature type="chain" id="PRO_5046477343" evidence="5">
    <location>
        <begin position="22"/>
        <end position="196"/>
    </location>
</feature>
<evidence type="ECO:0000259" key="6">
    <source>
        <dbReference type="Pfam" id="PF13505"/>
    </source>
</evidence>
<feature type="domain" description="Outer membrane protein beta-barrel" evidence="6">
    <location>
        <begin position="9"/>
        <end position="196"/>
    </location>
</feature>
<dbReference type="Gene3D" id="2.40.160.20">
    <property type="match status" value="1"/>
</dbReference>
<reference evidence="7" key="1">
    <citation type="submission" date="2022-04" db="EMBL/GenBank/DDBJ databases">
        <title>Tomato heritable bacteria conferring resistance against bacterial wilt.</title>
        <authorList>
            <person name="Yin J."/>
        </authorList>
    </citation>
    <scope>NUCLEOTIDE SEQUENCE</scope>
    <source>
        <strain evidence="7">Cra20</strain>
    </source>
</reference>
<accession>A0ABU3N390</accession>
<name>A0ABU3N390_9SPHN</name>
<evidence type="ECO:0000256" key="2">
    <source>
        <dbReference type="ARBA" id="ARBA00022729"/>
    </source>
</evidence>
<dbReference type="InterPro" id="IPR051692">
    <property type="entry name" value="OMP-like"/>
</dbReference>
<dbReference type="InterPro" id="IPR027385">
    <property type="entry name" value="Beta-barrel_OMP"/>
</dbReference>
<organism evidence="7">
    <name type="scientific">Sphingomonas psychrotolerans</name>
    <dbReference type="NCBI Taxonomy" id="1327635"/>
    <lineage>
        <taxon>Bacteria</taxon>
        <taxon>Pseudomonadati</taxon>
        <taxon>Pseudomonadota</taxon>
        <taxon>Alphaproteobacteria</taxon>
        <taxon>Sphingomonadales</taxon>
        <taxon>Sphingomonadaceae</taxon>
        <taxon>Sphingomonas</taxon>
    </lineage>
</organism>
<dbReference type="InterPro" id="IPR011250">
    <property type="entry name" value="OMP/PagP_B-barrel"/>
</dbReference>
<evidence type="ECO:0000256" key="4">
    <source>
        <dbReference type="ARBA" id="ARBA00038306"/>
    </source>
</evidence>
<dbReference type="PANTHER" id="PTHR34001">
    <property type="entry name" value="BLL7405 PROTEIN"/>
    <property type="match status" value="1"/>
</dbReference>
<gene>
    <name evidence="7" type="ORF">MZO42_08450</name>
</gene>
<comment type="subcellular location">
    <subcellularLocation>
        <location evidence="1">Membrane</location>
    </subcellularLocation>
</comment>
<comment type="caution">
    <text evidence="7">The sequence shown here is derived from an EMBL/GenBank/DDBJ whole genome shotgun (WGS) entry which is preliminary data.</text>
</comment>
<protein>
    <submittedName>
        <fullName evidence="7">Porin family protein</fullName>
    </submittedName>
</protein>
<evidence type="ECO:0000256" key="1">
    <source>
        <dbReference type="ARBA" id="ARBA00004370"/>
    </source>
</evidence>
<feature type="signal peptide" evidence="5">
    <location>
        <begin position="1"/>
        <end position="21"/>
    </location>
</feature>
<dbReference type="EMBL" id="JALMLT010000002">
    <property type="protein sequence ID" value="MDT8758726.1"/>
    <property type="molecule type" value="Genomic_DNA"/>
</dbReference>
<keyword evidence="3" id="KW-0472">Membrane</keyword>
<dbReference type="Pfam" id="PF13505">
    <property type="entry name" value="OMP_b-brl"/>
    <property type="match status" value="1"/>
</dbReference>
<proteinExistence type="inferred from homology"/>
<evidence type="ECO:0000256" key="3">
    <source>
        <dbReference type="ARBA" id="ARBA00023136"/>
    </source>
</evidence>